<keyword evidence="5" id="KW-0418">Kinase</keyword>
<name>A0ABW7C8Q5_9CYAN</name>
<dbReference type="PROSITE" id="PS50109">
    <property type="entry name" value="HIS_KIN"/>
    <property type="match status" value="1"/>
</dbReference>
<dbReference type="InterPro" id="IPR035965">
    <property type="entry name" value="PAS-like_dom_sf"/>
</dbReference>
<dbReference type="InterPro" id="IPR013655">
    <property type="entry name" value="PAS_fold_3"/>
</dbReference>
<dbReference type="CDD" id="cd00130">
    <property type="entry name" value="PAS"/>
    <property type="match status" value="5"/>
</dbReference>
<dbReference type="InterPro" id="IPR001610">
    <property type="entry name" value="PAC"/>
</dbReference>
<dbReference type="SMART" id="SM00387">
    <property type="entry name" value="HATPase_c"/>
    <property type="match status" value="1"/>
</dbReference>
<dbReference type="Pfam" id="PF13426">
    <property type="entry name" value="PAS_9"/>
    <property type="match status" value="1"/>
</dbReference>
<dbReference type="InterPro" id="IPR003594">
    <property type="entry name" value="HATPase_dom"/>
</dbReference>
<feature type="coiled-coil region" evidence="8">
    <location>
        <begin position="953"/>
        <end position="980"/>
    </location>
</feature>
<dbReference type="Pfam" id="PF00512">
    <property type="entry name" value="HisKA"/>
    <property type="match status" value="1"/>
</dbReference>
<dbReference type="Pfam" id="PF08448">
    <property type="entry name" value="PAS_4"/>
    <property type="match status" value="1"/>
</dbReference>
<dbReference type="InterPro" id="IPR000700">
    <property type="entry name" value="PAS-assoc_C"/>
</dbReference>
<dbReference type="RefSeq" id="WP_393011972.1">
    <property type="nucleotide sequence ID" value="NZ_JAZAQF010000049.1"/>
</dbReference>
<evidence type="ECO:0000256" key="6">
    <source>
        <dbReference type="ARBA" id="ARBA00023012"/>
    </source>
</evidence>
<dbReference type="Gene3D" id="2.10.70.100">
    <property type="match status" value="1"/>
</dbReference>
<dbReference type="SUPFAM" id="SSF55874">
    <property type="entry name" value="ATPase domain of HSP90 chaperone/DNA topoisomerase II/histidine kinase"/>
    <property type="match status" value="1"/>
</dbReference>
<keyword evidence="4" id="KW-0808">Transferase</keyword>
<dbReference type="InterPro" id="IPR036890">
    <property type="entry name" value="HATPase_C_sf"/>
</dbReference>
<dbReference type="CDD" id="cd16922">
    <property type="entry name" value="HATPase_EvgS-ArcB-TorS-like"/>
    <property type="match status" value="1"/>
</dbReference>
<dbReference type="EC" id="2.7.13.3" evidence="2"/>
<feature type="domain" description="PAC" evidence="13">
    <location>
        <begin position="910"/>
        <end position="962"/>
    </location>
</feature>
<sequence length="1411" mass="160749">MKPILSLLLFQASDEDVLSIIRELYHHHFNLSWKWVKNTKQLQIALAKQSWDLIISNHQNPGLSAFDVLKILQSSKRDIPLIVISEAIEDSLAVDLMQAGAVDCFVKGNTTRLPEVIRREIREVQIRREQRLGASQLEAVQERLQLAIESSGLGLWDWFIDRGEVTLNERWAEMIGYTLEELTPIQLGTWQKYTHPEDWPKAVSALDSHFQNQTSAYECELRMRHRSGHWVWVLARGKVVERDATGRPLRITGTHLDITERKESESLLSKRERYLTAIVEIQKQLLSNHTDQNIYQIILEILGPIAGADRIYVFEKHQDRFGNSLISQHGEWCRPGIQPQLNNPKFQNLRCNPESSHCLSRLTQGQSINSLVSDFLQSELQSLIAPEVAAVLMLPLMVDGQFFGFVGFDRVAPDLWDTIEINPLSSVAAAIALFKERELAVRALARLNQELEERVEQRTAALQDSEARLQAIIDFAPAVIYVKDLQGRHTLVNRSFLKFFSCTKREILGKTNQDLFEPELAKILDENDNEVYRLGRFQQYEEEVEINGKLYTFLSNKFLLLDRDWQPYGLCGISVNITSRKEAEKAIQRQLAMMEAAIDGIALIENGQLTYANQAHANLLGFDRVEELIGQPWQRFYDPPETERFEQHILPQLQRDRSWQGEAIARRKDGSTFYEGLSLTLSEDGTLICVCRDISHQKHTEAQLTSLSNRLALALQSAAIGTWEWNFQDEVQWDQRIREIYGWHNSDRNPTYQDWLNCLHPEDAMAMEALKQCSMNYQEELNLELRINRPSGEQRFVQCFAIIEHDTNHQPLRMVGVNYDITEHKQAEHENQSLKERLEFVLSSNPAIIYTCQLGKNYQFTFVSRNIESILGYPKEEFLNNHAFWLEHIHPEDLTYVLDSLHNLKDLKYHVREYRFLKHNGDYCWLHDEFRVVYDAQGKPLELVGYFADISDRKDTEEALKQTNAQLERATRLKDEFLASMSHELRTPLNAILGMSESLQEDIFEPITPEQTKAVATIEKSGRHLLELINDILDLSKIEANRLELDLDLVSVWDLCENSLAFVKQLASQKKISLKASIAENLRDLSIQVDGRRMRQVLINLLSNAVKFTPDSGAVELVVMMEEAPQKPPYEPLDREPISTSISASLETCNPQTSNPQASGSQSSSSQSSYSDFRPAQICFTVRDTGIGIAPENLSKLFQSFVQIDSRLSRQYAGTGLGLALVKRITELHGGRVSVRSEVGQGSCFQVYLPCWSKGPARLPSSSEIAPGLHSSLPDCNGTQLIDLQAIETGQPLILLAEDNEANIMTISSYLKAQNYQILSAQNGREAIEMVRSHQPALVLMDIQMPEMDGLTAIAQIRQDPDFQSLPIIALTALAMAGDQERCLQAGATAYLNKPVKLKQLTNMIQELLKQ</sequence>
<feature type="domain" description="Response regulatory" evidence="11">
    <location>
        <begin position="1293"/>
        <end position="1409"/>
    </location>
</feature>
<comment type="catalytic activity">
    <reaction evidence="1">
        <text>ATP + protein L-histidine = ADP + protein N-phospho-L-histidine.</text>
        <dbReference type="EC" id="2.7.13.3"/>
    </reaction>
</comment>
<dbReference type="Proteomes" id="UP001604335">
    <property type="component" value="Unassembled WGS sequence"/>
</dbReference>
<feature type="domain" description="PAS" evidence="12">
    <location>
        <begin position="465"/>
        <end position="535"/>
    </location>
</feature>
<dbReference type="InterPro" id="IPR001789">
    <property type="entry name" value="Sig_transdc_resp-reg_receiver"/>
</dbReference>
<dbReference type="SMART" id="SM00448">
    <property type="entry name" value="REC"/>
    <property type="match status" value="2"/>
</dbReference>
<dbReference type="Pfam" id="PF01590">
    <property type="entry name" value="GAF"/>
    <property type="match status" value="1"/>
</dbReference>
<evidence type="ECO:0000256" key="7">
    <source>
        <dbReference type="PROSITE-ProRule" id="PRU00169"/>
    </source>
</evidence>
<dbReference type="Gene3D" id="3.30.450.20">
    <property type="entry name" value="PAS domain"/>
    <property type="match status" value="5"/>
</dbReference>
<evidence type="ECO:0000256" key="5">
    <source>
        <dbReference type="ARBA" id="ARBA00022777"/>
    </source>
</evidence>
<organism evidence="14 15">
    <name type="scientific">Limnothrix redekei LRLZ20PSL1</name>
    <dbReference type="NCBI Taxonomy" id="3112953"/>
    <lineage>
        <taxon>Bacteria</taxon>
        <taxon>Bacillati</taxon>
        <taxon>Cyanobacteriota</taxon>
        <taxon>Cyanophyceae</taxon>
        <taxon>Pseudanabaenales</taxon>
        <taxon>Pseudanabaenaceae</taxon>
        <taxon>Limnothrix</taxon>
    </lineage>
</organism>
<dbReference type="SUPFAM" id="SSF55785">
    <property type="entry name" value="PYP-like sensor domain (PAS domain)"/>
    <property type="match status" value="5"/>
</dbReference>
<dbReference type="PANTHER" id="PTHR43047:SF63">
    <property type="entry name" value="HISTIDINE KINASE"/>
    <property type="match status" value="1"/>
</dbReference>
<evidence type="ECO:0000256" key="8">
    <source>
        <dbReference type="SAM" id="Coils"/>
    </source>
</evidence>
<feature type="domain" description="PAC" evidence="13">
    <location>
        <begin position="781"/>
        <end position="833"/>
    </location>
</feature>
<feature type="domain" description="PAS" evidence="12">
    <location>
        <begin position="830"/>
        <end position="908"/>
    </location>
</feature>
<keyword evidence="8" id="KW-0175">Coiled coil</keyword>
<evidence type="ECO:0000259" key="10">
    <source>
        <dbReference type="PROSITE" id="PS50109"/>
    </source>
</evidence>
<dbReference type="CDD" id="cd17546">
    <property type="entry name" value="REC_hyHK_CKI1_RcsC-like"/>
    <property type="match status" value="1"/>
</dbReference>
<dbReference type="PROSITE" id="PS50110">
    <property type="entry name" value="RESPONSE_REGULATORY"/>
    <property type="match status" value="2"/>
</dbReference>
<evidence type="ECO:0000256" key="2">
    <source>
        <dbReference type="ARBA" id="ARBA00012438"/>
    </source>
</evidence>
<evidence type="ECO:0000256" key="4">
    <source>
        <dbReference type="ARBA" id="ARBA00022679"/>
    </source>
</evidence>
<dbReference type="PRINTS" id="PR00344">
    <property type="entry name" value="BCTRLSENSOR"/>
</dbReference>
<dbReference type="InterPro" id="IPR011006">
    <property type="entry name" value="CheY-like_superfamily"/>
</dbReference>
<dbReference type="NCBIfam" id="TIGR00229">
    <property type="entry name" value="sensory_box"/>
    <property type="match status" value="4"/>
</dbReference>
<dbReference type="InterPro" id="IPR013656">
    <property type="entry name" value="PAS_4"/>
</dbReference>
<dbReference type="SUPFAM" id="SSF55781">
    <property type="entry name" value="GAF domain-like"/>
    <property type="match status" value="1"/>
</dbReference>
<dbReference type="PROSITE" id="PS50113">
    <property type="entry name" value="PAC"/>
    <property type="match status" value="3"/>
</dbReference>
<evidence type="ECO:0000259" key="11">
    <source>
        <dbReference type="PROSITE" id="PS50110"/>
    </source>
</evidence>
<keyword evidence="3 7" id="KW-0597">Phosphoprotein</keyword>
<evidence type="ECO:0000259" key="13">
    <source>
        <dbReference type="PROSITE" id="PS50113"/>
    </source>
</evidence>
<dbReference type="InterPro" id="IPR005467">
    <property type="entry name" value="His_kinase_dom"/>
</dbReference>
<dbReference type="Pfam" id="PF00072">
    <property type="entry name" value="Response_reg"/>
    <property type="match status" value="2"/>
</dbReference>
<dbReference type="CDD" id="cd00082">
    <property type="entry name" value="HisKA"/>
    <property type="match status" value="1"/>
</dbReference>
<dbReference type="Gene3D" id="3.30.450.40">
    <property type="match status" value="1"/>
</dbReference>
<dbReference type="InterPro" id="IPR003018">
    <property type="entry name" value="GAF"/>
</dbReference>
<evidence type="ECO:0000259" key="12">
    <source>
        <dbReference type="PROSITE" id="PS50112"/>
    </source>
</evidence>
<keyword evidence="15" id="KW-1185">Reference proteome</keyword>
<dbReference type="SMART" id="SM00086">
    <property type="entry name" value="PAC"/>
    <property type="match status" value="4"/>
</dbReference>
<dbReference type="InterPro" id="IPR036097">
    <property type="entry name" value="HisK_dim/P_sf"/>
</dbReference>
<evidence type="ECO:0000313" key="14">
    <source>
        <dbReference type="EMBL" id="MFG3817559.1"/>
    </source>
</evidence>
<dbReference type="InterPro" id="IPR029016">
    <property type="entry name" value="GAF-like_dom_sf"/>
</dbReference>
<feature type="domain" description="Response regulatory" evidence="11">
    <location>
        <begin position="6"/>
        <end position="122"/>
    </location>
</feature>
<comment type="caution">
    <text evidence="7">Lacks conserved residue(s) required for the propagation of feature annotation.</text>
</comment>
<dbReference type="PANTHER" id="PTHR43047">
    <property type="entry name" value="TWO-COMPONENT HISTIDINE PROTEIN KINASE"/>
    <property type="match status" value="1"/>
</dbReference>
<evidence type="ECO:0000256" key="3">
    <source>
        <dbReference type="ARBA" id="ARBA00022553"/>
    </source>
</evidence>
<feature type="domain" description="Histidine kinase" evidence="10">
    <location>
        <begin position="980"/>
        <end position="1253"/>
    </location>
</feature>
<feature type="region of interest" description="Disordered" evidence="9">
    <location>
        <begin position="1146"/>
        <end position="1170"/>
    </location>
</feature>
<dbReference type="InterPro" id="IPR003661">
    <property type="entry name" value="HisK_dim/P_dom"/>
</dbReference>
<dbReference type="SMART" id="SM00091">
    <property type="entry name" value="PAS"/>
    <property type="match status" value="5"/>
</dbReference>
<accession>A0ABW7C8Q5</accession>
<feature type="coiled-coil region" evidence="8">
    <location>
        <begin position="434"/>
        <end position="468"/>
    </location>
</feature>
<dbReference type="SUPFAM" id="SSF47384">
    <property type="entry name" value="Homodimeric domain of signal transducing histidine kinase"/>
    <property type="match status" value="1"/>
</dbReference>
<dbReference type="Gene3D" id="1.10.287.130">
    <property type="match status" value="1"/>
</dbReference>
<dbReference type="EMBL" id="JAZAQF010000049">
    <property type="protein sequence ID" value="MFG3817559.1"/>
    <property type="molecule type" value="Genomic_DNA"/>
</dbReference>
<dbReference type="SUPFAM" id="SSF52172">
    <property type="entry name" value="CheY-like"/>
    <property type="match status" value="2"/>
</dbReference>
<reference evidence="15" key="1">
    <citation type="journal article" date="2024" name="Algal Res.">
        <title>Biochemical, toxicological and genomic investigation of a high-biomass producing Limnothrix strain isolated from Italian shallow drinking water reservoir.</title>
        <authorList>
            <person name="Simonazzi M."/>
            <person name="Shishido T.K."/>
            <person name="Delbaje E."/>
            <person name="Wahlsten M."/>
            <person name="Fewer D.P."/>
            <person name="Sivonen K."/>
            <person name="Pezzolesi L."/>
            <person name="Pistocchi R."/>
        </authorList>
    </citation>
    <scope>NUCLEOTIDE SEQUENCE [LARGE SCALE GENOMIC DNA]</scope>
    <source>
        <strain evidence="15">LRLZ20PSL1</strain>
    </source>
</reference>
<proteinExistence type="predicted"/>
<dbReference type="Pfam" id="PF08447">
    <property type="entry name" value="PAS_3"/>
    <property type="match status" value="3"/>
</dbReference>
<dbReference type="Gene3D" id="3.30.565.10">
    <property type="entry name" value="Histidine kinase-like ATPase, C-terminal domain"/>
    <property type="match status" value="1"/>
</dbReference>
<comment type="caution">
    <text evidence="14">The sequence shown here is derived from an EMBL/GenBank/DDBJ whole genome shotgun (WGS) entry which is preliminary data.</text>
</comment>
<evidence type="ECO:0000313" key="15">
    <source>
        <dbReference type="Proteomes" id="UP001604335"/>
    </source>
</evidence>
<feature type="domain" description="PAC" evidence="13">
    <location>
        <begin position="217"/>
        <end position="270"/>
    </location>
</feature>
<gene>
    <name evidence="14" type="ORF">VPK24_07910</name>
</gene>
<feature type="modified residue" description="4-aspartylphosphate" evidence="7">
    <location>
        <position position="1342"/>
    </location>
</feature>
<feature type="compositionally biased region" description="Low complexity" evidence="9">
    <location>
        <begin position="1154"/>
        <end position="1170"/>
    </location>
</feature>
<dbReference type="PROSITE" id="PS50112">
    <property type="entry name" value="PAS"/>
    <property type="match status" value="2"/>
</dbReference>
<dbReference type="InterPro" id="IPR004358">
    <property type="entry name" value="Sig_transdc_His_kin-like_C"/>
</dbReference>
<keyword evidence="6" id="KW-0902">Two-component regulatory system</keyword>
<dbReference type="SMART" id="SM00388">
    <property type="entry name" value="HisKA"/>
    <property type="match status" value="1"/>
</dbReference>
<dbReference type="Pfam" id="PF02518">
    <property type="entry name" value="HATPase_c"/>
    <property type="match status" value="1"/>
</dbReference>
<dbReference type="Gene3D" id="3.40.50.2300">
    <property type="match status" value="2"/>
</dbReference>
<evidence type="ECO:0000256" key="1">
    <source>
        <dbReference type="ARBA" id="ARBA00000085"/>
    </source>
</evidence>
<protein>
    <recommendedName>
        <fullName evidence="2">histidine kinase</fullName>
        <ecNumber evidence="2">2.7.13.3</ecNumber>
    </recommendedName>
</protein>
<evidence type="ECO:0000256" key="9">
    <source>
        <dbReference type="SAM" id="MobiDB-lite"/>
    </source>
</evidence>
<dbReference type="InterPro" id="IPR000014">
    <property type="entry name" value="PAS"/>
</dbReference>